<accession>A0A183M2W3</accession>
<dbReference type="Pfam" id="PF11904">
    <property type="entry name" value="ANKRD13_C"/>
    <property type="match status" value="1"/>
</dbReference>
<evidence type="ECO:0000313" key="6">
    <source>
        <dbReference type="Proteomes" id="UP000277204"/>
    </source>
</evidence>
<keyword evidence="3" id="KW-0472">Membrane</keyword>
<dbReference type="GO" id="GO:0012505">
    <property type="term" value="C:endomembrane system"/>
    <property type="evidence" value="ECO:0007669"/>
    <property type="project" value="UniProtKB-SubCell"/>
</dbReference>
<evidence type="ECO:0000256" key="3">
    <source>
        <dbReference type="ARBA" id="ARBA00023136"/>
    </source>
</evidence>
<dbReference type="PANTHER" id="PTHR12447">
    <property type="entry name" value="ANKYRIN REPEAT DOMAIN-CONTAINING PROTEIN 13"/>
    <property type="match status" value="1"/>
</dbReference>
<evidence type="ECO:0000256" key="2">
    <source>
        <dbReference type="ARBA" id="ARBA00022737"/>
    </source>
</evidence>
<keyword evidence="2" id="KW-0677">Repeat</keyword>
<proteinExistence type="predicted"/>
<dbReference type="InterPro" id="IPR055285">
    <property type="entry name" value="ANKRD13_C"/>
</dbReference>
<keyword evidence="6" id="KW-1185">Reference proteome</keyword>
<reference evidence="5 6" key="1">
    <citation type="submission" date="2018-11" db="EMBL/GenBank/DDBJ databases">
        <authorList>
            <consortium name="Pathogen Informatics"/>
        </authorList>
    </citation>
    <scope>NUCLEOTIDE SEQUENCE [LARGE SCALE GENOMIC DNA]</scope>
    <source>
        <strain evidence="5 6">Zambia</strain>
    </source>
</reference>
<dbReference type="AlphaFoldDB" id="A0A183M2W3"/>
<name>A0A183M2W3_9TREM</name>
<dbReference type="Proteomes" id="UP000277204">
    <property type="component" value="Unassembled WGS sequence"/>
</dbReference>
<dbReference type="STRING" id="48269.A0A183M2W3"/>
<dbReference type="GO" id="GO:0005737">
    <property type="term" value="C:cytoplasm"/>
    <property type="evidence" value="ECO:0007669"/>
    <property type="project" value="TreeGrafter"/>
</dbReference>
<dbReference type="PANTHER" id="PTHR12447:SF31">
    <property type="entry name" value="LD31969P"/>
    <property type="match status" value="1"/>
</dbReference>
<organism evidence="5 6">
    <name type="scientific">Schistosoma margrebowiei</name>
    <dbReference type="NCBI Taxonomy" id="48269"/>
    <lineage>
        <taxon>Eukaryota</taxon>
        <taxon>Metazoa</taxon>
        <taxon>Spiralia</taxon>
        <taxon>Lophotrochozoa</taxon>
        <taxon>Platyhelminthes</taxon>
        <taxon>Trematoda</taxon>
        <taxon>Digenea</taxon>
        <taxon>Strigeidida</taxon>
        <taxon>Schistosomatoidea</taxon>
        <taxon>Schistosomatidae</taxon>
        <taxon>Schistosoma</taxon>
    </lineage>
</organism>
<dbReference type="InterPro" id="IPR021832">
    <property type="entry name" value="ANKRD13"/>
</dbReference>
<sequence length="251" mass="29058">MYTYWYVCLYYTYRSKSGILGWRSDRKETINNHPCQVYCASNVQIITLRRTEHLTEENLRDLNQQHNSNDNEHGGVCGVSGDDIVFPGGRGNLLTNLLQTAASETKTKTDLAVTHEAASYNPNHITAQQYFSPNISTQIHLDDIGRPKAMTTKVKTFKARLWICRDYPLSLKDQIIPIIDLMSEYNPYFHKLKEFLTKQLPSGFPLKVGKLFEILTENVYYCYYYCFISLLFLNIHDYINNGRTACVYVCM</sequence>
<dbReference type="EMBL" id="UZAI01005344">
    <property type="protein sequence ID" value="VDO90132.1"/>
    <property type="molecule type" value="Genomic_DNA"/>
</dbReference>
<comment type="subcellular location">
    <subcellularLocation>
        <location evidence="1">Endomembrane system</location>
    </subcellularLocation>
</comment>
<feature type="domain" description="Ankyrin repeat" evidence="4">
    <location>
        <begin position="20"/>
        <end position="208"/>
    </location>
</feature>
<evidence type="ECO:0000256" key="1">
    <source>
        <dbReference type="ARBA" id="ARBA00004308"/>
    </source>
</evidence>
<evidence type="ECO:0000313" key="5">
    <source>
        <dbReference type="EMBL" id="VDO90132.1"/>
    </source>
</evidence>
<evidence type="ECO:0000259" key="4">
    <source>
        <dbReference type="Pfam" id="PF11904"/>
    </source>
</evidence>
<protein>
    <recommendedName>
        <fullName evidence="4">Ankyrin repeat domain-containing protein</fullName>
    </recommendedName>
</protein>
<gene>
    <name evidence="5" type="ORF">SMRZ_LOCUS10388</name>
</gene>